<dbReference type="InterPro" id="IPR036388">
    <property type="entry name" value="WH-like_DNA-bd_sf"/>
</dbReference>
<comment type="caution">
    <text evidence="7">The sequence shown here is derived from an EMBL/GenBank/DDBJ whole genome shotgun (WGS) entry which is preliminary data.</text>
</comment>
<dbReference type="CDD" id="cd00609">
    <property type="entry name" value="AAT_like"/>
    <property type="match status" value="1"/>
</dbReference>
<dbReference type="InterPro" id="IPR036390">
    <property type="entry name" value="WH_DNA-bd_sf"/>
</dbReference>
<evidence type="ECO:0000259" key="6">
    <source>
        <dbReference type="PROSITE" id="PS50949"/>
    </source>
</evidence>
<keyword evidence="2" id="KW-0663">Pyridoxal phosphate</keyword>
<dbReference type="SUPFAM" id="SSF46785">
    <property type="entry name" value="Winged helix' DNA-binding domain"/>
    <property type="match status" value="1"/>
</dbReference>
<dbReference type="SUPFAM" id="SSF53383">
    <property type="entry name" value="PLP-dependent transferases"/>
    <property type="match status" value="1"/>
</dbReference>
<dbReference type="InterPro" id="IPR015424">
    <property type="entry name" value="PyrdxlP-dep_Trfase"/>
</dbReference>
<dbReference type="InterPro" id="IPR004839">
    <property type="entry name" value="Aminotransferase_I/II_large"/>
</dbReference>
<name>A0AA91DNZ5_VARPD</name>
<dbReference type="Pfam" id="PF00392">
    <property type="entry name" value="GntR"/>
    <property type="match status" value="1"/>
</dbReference>
<dbReference type="InterPro" id="IPR015421">
    <property type="entry name" value="PyrdxlP-dep_Trfase_major"/>
</dbReference>
<dbReference type="GO" id="GO:0003677">
    <property type="term" value="F:DNA binding"/>
    <property type="evidence" value="ECO:0007669"/>
    <property type="project" value="UniProtKB-KW"/>
</dbReference>
<dbReference type="GO" id="GO:0030170">
    <property type="term" value="F:pyridoxal phosphate binding"/>
    <property type="evidence" value="ECO:0007669"/>
    <property type="project" value="InterPro"/>
</dbReference>
<dbReference type="Gene3D" id="1.10.10.10">
    <property type="entry name" value="Winged helix-like DNA-binding domain superfamily/Winged helix DNA-binding domain"/>
    <property type="match status" value="1"/>
</dbReference>
<dbReference type="PROSITE" id="PS50949">
    <property type="entry name" value="HTH_GNTR"/>
    <property type="match status" value="1"/>
</dbReference>
<keyword evidence="4 7" id="KW-0238">DNA-binding</keyword>
<keyword evidence="5" id="KW-0804">Transcription</keyword>
<organism evidence="7 8">
    <name type="scientific">Variovorax paradoxus</name>
    <dbReference type="NCBI Taxonomy" id="34073"/>
    <lineage>
        <taxon>Bacteria</taxon>
        <taxon>Pseudomonadati</taxon>
        <taxon>Pseudomonadota</taxon>
        <taxon>Betaproteobacteria</taxon>
        <taxon>Burkholderiales</taxon>
        <taxon>Comamonadaceae</taxon>
        <taxon>Variovorax</taxon>
    </lineage>
</organism>
<proteinExistence type="inferred from homology"/>
<gene>
    <name evidence="7" type="ORF">A3K87_13620</name>
</gene>
<comment type="similarity">
    <text evidence="1">In the C-terminal section; belongs to the class-I pyridoxal-phosphate-dependent aminotransferase family.</text>
</comment>
<dbReference type="Proteomes" id="UP000077852">
    <property type="component" value="Unassembled WGS sequence"/>
</dbReference>
<dbReference type="Pfam" id="PF00155">
    <property type="entry name" value="Aminotran_1_2"/>
    <property type="match status" value="1"/>
</dbReference>
<dbReference type="CDD" id="cd07377">
    <property type="entry name" value="WHTH_GntR"/>
    <property type="match status" value="1"/>
</dbReference>
<dbReference type="RefSeq" id="WP_081267559.1">
    <property type="nucleotide sequence ID" value="NZ_LVHG01000037.1"/>
</dbReference>
<keyword evidence="3" id="KW-0805">Transcription regulation</keyword>
<dbReference type="GO" id="GO:0003700">
    <property type="term" value="F:DNA-binding transcription factor activity"/>
    <property type="evidence" value="ECO:0007669"/>
    <property type="project" value="InterPro"/>
</dbReference>
<dbReference type="InterPro" id="IPR000524">
    <property type="entry name" value="Tscrpt_reg_HTH_GntR"/>
</dbReference>
<evidence type="ECO:0000256" key="5">
    <source>
        <dbReference type="ARBA" id="ARBA00023163"/>
    </source>
</evidence>
<protein>
    <submittedName>
        <fullName evidence="7">DNA-binding protein</fullName>
    </submittedName>
</protein>
<sequence length="497" mass="54039">MVPRPSLSPAALLDTPLAKGREAGSMQRQLYDRLKRAILDGSLAPGSRLPGSRALAESLAISRNTVTATYEHLAAEGYVQPDRQGTRVIELSSPALPPRRAGKAGAVPGTALRLSKIKPAVSRADADMALRPGVPALSHFPAAAWRRALDRAIRAAGPAALGYGDPLGEPPLRAAIARHLSIARGVRCEPHQVVICEGAQEAISLCVRLLSNPGETGWVEDPGYRGVKAAMHAGDMRIVPLRVDSEGLCVSERDWVRHPPRLIYTTPSHQYPGGAVLGISRRLALIAQARAHGAWIIEDDYDSEFRHTGEPIGAMQGLVEEAPVLYVGTFSKTMFPSLRLGFLVVPTRLMPAVQASMEEMLRGGHRHEQLAMADFIESGQFSRHLGRMRRLYRDRQQALRLALQRHLQVPHEIEGGYCGLHLTVRLPARFEDRRIAAEALRHRIAPSPLSAFAMQPQPSDNGLVLGYGNTPAELFEPLVKRLSMLARAADVAGQKAS</sequence>
<dbReference type="Gene3D" id="3.40.640.10">
    <property type="entry name" value="Type I PLP-dependent aspartate aminotransferase-like (Major domain)"/>
    <property type="match status" value="1"/>
</dbReference>
<dbReference type="EMBL" id="LVHG01000037">
    <property type="protein sequence ID" value="OAK64439.1"/>
    <property type="molecule type" value="Genomic_DNA"/>
</dbReference>
<evidence type="ECO:0000313" key="7">
    <source>
        <dbReference type="EMBL" id="OAK64439.1"/>
    </source>
</evidence>
<evidence type="ECO:0000256" key="4">
    <source>
        <dbReference type="ARBA" id="ARBA00023125"/>
    </source>
</evidence>
<accession>A0AA91DNZ5</accession>
<dbReference type="AlphaFoldDB" id="A0AA91DNZ5"/>
<evidence type="ECO:0000256" key="2">
    <source>
        <dbReference type="ARBA" id="ARBA00022898"/>
    </source>
</evidence>
<dbReference type="PRINTS" id="PR00035">
    <property type="entry name" value="HTHGNTR"/>
</dbReference>
<dbReference type="PANTHER" id="PTHR46577">
    <property type="entry name" value="HTH-TYPE TRANSCRIPTIONAL REGULATORY PROTEIN GABR"/>
    <property type="match status" value="1"/>
</dbReference>
<dbReference type="PANTHER" id="PTHR46577:SF1">
    <property type="entry name" value="HTH-TYPE TRANSCRIPTIONAL REGULATORY PROTEIN GABR"/>
    <property type="match status" value="1"/>
</dbReference>
<dbReference type="SMART" id="SM00345">
    <property type="entry name" value="HTH_GNTR"/>
    <property type="match status" value="1"/>
</dbReference>
<evidence type="ECO:0000256" key="3">
    <source>
        <dbReference type="ARBA" id="ARBA00023015"/>
    </source>
</evidence>
<reference evidence="7 8" key="1">
    <citation type="submission" date="2016-03" db="EMBL/GenBank/DDBJ databases">
        <title>Genome sequence of Variovorax paradoxus KB5.</title>
        <authorList>
            <person name="Jeong H."/>
            <person name="Hong C.E."/>
            <person name="Jo S.H."/>
            <person name="Park J.M."/>
        </authorList>
    </citation>
    <scope>NUCLEOTIDE SEQUENCE [LARGE SCALE GENOMIC DNA]</scope>
    <source>
        <strain evidence="7 8">KB5</strain>
    </source>
</reference>
<feature type="domain" description="HTH gntR-type" evidence="6">
    <location>
        <begin position="24"/>
        <end position="91"/>
    </location>
</feature>
<dbReference type="InterPro" id="IPR051446">
    <property type="entry name" value="HTH_trans_reg/aminotransferase"/>
</dbReference>
<evidence type="ECO:0000313" key="8">
    <source>
        <dbReference type="Proteomes" id="UP000077852"/>
    </source>
</evidence>
<evidence type="ECO:0000256" key="1">
    <source>
        <dbReference type="ARBA" id="ARBA00005384"/>
    </source>
</evidence>